<evidence type="ECO:0008006" key="3">
    <source>
        <dbReference type="Google" id="ProtNLM"/>
    </source>
</evidence>
<name>A0A1J5S609_9ZZZZ</name>
<comment type="caution">
    <text evidence="2">The sequence shown here is derived from an EMBL/GenBank/DDBJ whole genome shotgun (WGS) entry which is preliminary data.</text>
</comment>
<dbReference type="AlphaFoldDB" id="A0A1J5S609"/>
<proteinExistence type="predicted"/>
<evidence type="ECO:0000256" key="1">
    <source>
        <dbReference type="SAM" id="MobiDB-lite"/>
    </source>
</evidence>
<gene>
    <name evidence="2" type="ORF">GALL_140780</name>
</gene>
<protein>
    <recommendedName>
        <fullName evidence="3">DUF3106 domain-containing protein</fullName>
    </recommendedName>
</protein>
<feature type="compositionally biased region" description="Pro residues" evidence="1">
    <location>
        <begin position="165"/>
        <end position="177"/>
    </location>
</feature>
<dbReference type="Pfam" id="PF11304">
    <property type="entry name" value="DUF3106"/>
    <property type="match status" value="1"/>
</dbReference>
<feature type="compositionally biased region" description="Low complexity" evidence="1">
    <location>
        <begin position="146"/>
        <end position="164"/>
    </location>
</feature>
<organism evidence="2">
    <name type="scientific">mine drainage metagenome</name>
    <dbReference type="NCBI Taxonomy" id="410659"/>
    <lineage>
        <taxon>unclassified sequences</taxon>
        <taxon>metagenomes</taxon>
        <taxon>ecological metagenomes</taxon>
    </lineage>
</organism>
<accession>A0A1J5S609</accession>
<feature type="region of interest" description="Disordered" evidence="1">
    <location>
        <begin position="131"/>
        <end position="189"/>
    </location>
</feature>
<dbReference type="EMBL" id="MLJW01000062">
    <property type="protein sequence ID" value="OIR03897.1"/>
    <property type="molecule type" value="Genomic_DNA"/>
</dbReference>
<sequence length="189" mass="21479">MARAFLAIAATVALLLALTAPASAGVPSLKQPEWMELSPQQREILAPLSVEWDQFAFYRRMKWLGVARRYPSLSPTEQQRLQQRMRTWVKLTPEQRERAREQYKNLKKAPPGQRLAIKQKWQEYEELPEAEKERLKQASRRRPQTRTAAVKRPAPVVVAPVTPVKAPPATPVVPVQPTPAGEPQVRPTP</sequence>
<dbReference type="InterPro" id="IPR021455">
    <property type="entry name" value="DUF3106"/>
</dbReference>
<evidence type="ECO:0000313" key="2">
    <source>
        <dbReference type="EMBL" id="OIR03897.1"/>
    </source>
</evidence>
<reference evidence="2" key="1">
    <citation type="submission" date="2016-10" db="EMBL/GenBank/DDBJ databases">
        <title>Sequence of Gallionella enrichment culture.</title>
        <authorList>
            <person name="Poehlein A."/>
            <person name="Muehling M."/>
            <person name="Daniel R."/>
        </authorList>
    </citation>
    <scope>NUCLEOTIDE SEQUENCE</scope>
</reference>